<organism evidence="1 2">
    <name type="scientific">Cytospora schulzeri</name>
    <dbReference type="NCBI Taxonomy" id="448051"/>
    <lineage>
        <taxon>Eukaryota</taxon>
        <taxon>Fungi</taxon>
        <taxon>Dikarya</taxon>
        <taxon>Ascomycota</taxon>
        <taxon>Pezizomycotina</taxon>
        <taxon>Sordariomycetes</taxon>
        <taxon>Sordariomycetidae</taxon>
        <taxon>Diaporthales</taxon>
        <taxon>Cytosporaceae</taxon>
        <taxon>Cytospora</taxon>
    </lineage>
</organism>
<evidence type="ECO:0000313" key="1">
    <source>
        <dbReference type="EMBL" id="ROV97986.1"/>
    </source>
</evidence>
<proteinExistence type="predicted"/>
<dbReference type="EMBL" id="LKEA01000027">
    <property type="protein sequence ID" value="ROV97986.1"/>
    <property type="molecule type" value="Genomic_DNA"/>
</dbReference>
<sequence>MTQQDLEQLTNAGVCVFDLNAEYLAKKDWSNTILGPRNKWPPALGNYVNLIEAFPHPAAVFWGPKLAIVHNIAWGTAANYDDGQSAPAADWYKGEARGSIQSALTGRTVRVGKHLLSSASKGFMVLRQIARDNVTDMGL</sequence>
<keyword evidence="2" id="KW-1185">Reference proteome</keyword>
<dbReference type="STRING" id="356882.A0A423W3T5"/>
<protein>
    <submittedName>
        <fullName evidence="1">Uncharacterized protein</fullName>
    </submittedName>
</protein>
<evidence type="ECO:0000313" key="2">
    <source>
        <dbReference type="Proteomes" id="UP000283895"/>
    </source>
</evidence>
<dbReference type="AlphaFoldDB" id="A0A423W3T5"/>
<gene>
    <name evidence="1" type="ORF">VMCG_07047</name>
</gene>
<reference evidence="1 2" key="1">
    <citation type="submission" date="2015-09" db="EMBL/GenBank/DDBJ databases">
        <title>Host preference determinants of Valsa canker pathogens revealed by comparative genomics.</title>
        <authorList>
            <person name="Yin Z."/>
            <person name="Huang L."/>
        </authorList>
    </citation>
    <scope>NUCLEOTIDE SEQUENCE [LARGE SCALE GENOMIC DNA]</scope>
    <source>
        <strain evidence="1 2">03-1</strain>
    </source>
</reference>
<comment type="caution">
    <text evidence="1">The sequence shown here is derived from an EMBL/GenBank/DDBJ whole genome shotgun (WGS) entry which is preliminary data.</text>
</comment>
<name>A0A423W3T5_9PEZI</name>
<dbReference type="Proteomes" id="UP000283895">
    <property type="component" value="Unassembled WGS sequence"/>
</dbReference>
<accession>A0A423W3T5</accession>